<keyword evidence="3 8" id="KW-1133">Transmembrane helix</keyword>
<evidence type="ECO:0000256" key="8">
    <source>
        <dbReference type="SAM" id="Phobius"/>
    </source>
</evidence>
<dbReference type="InterPro" id="IPR000276">
    <property type="entry name" value="GPCR_Rhodpsn"/>
</dbReference>
<dbReference type="Gene3D" id="1.20.1070.10">
    <property type="entry name" value="Rhodopsin 7-helix transmembrane proteins"/>
    <property type="match status" value="1"/>
</dbReference>
<organism evidence="10 11">
    <name type="scientific">Saccoglossus kowalevskii</name>
    <name type="common">Acorn worm</name>
    <dbReference type="NCBI Taxonomy" id="10224"/>
    <lineage>
        <taxon>Eukaryota</taxon>
        <taxon>Metazoa</taxon>
        <taxon>Hemichordata</taxon>
        <taxon>Enteropneusta</taxon>
        <taxon>Harrimaniidae</taxon>
        <taxon>Saccoglossus</taxon>
    </lineage>
</organism>
<protein>
    <submittedName>
        <fullName evidence="11">Opsin-5-like</fullName>
    </submittedName>
</protein>
<gene>
    <name evidence="11" type="primary">LOC102810213</name>
</gene>
<evidence type="ECO:0000256" key="7">
    <source>
        <dbReference type="ARBA" id="ARBA00023224"/>
    </source>
</evidence>
<keyword evidence="5 8" id="KW-0472">Membrane</keyword>
<comment type="subcellular location">
    <subcellularLocation>
        <location evidence="1">Membrane</location>
        <topology evidence="1">Multi-pass membrane protein</topology>
    </subcellularLocation>
</comment>
<keyword evidence="2 8" id="KW-0812">Transmembrane</keyword>
<name>A0ABM0MGN3_SACKO</name>
<dbReference type="RefSeq" id="XP_006819174.1">
    <property type="nucleotide sequence ID" value="XM_006819111.1"/>
</dbReference>
<dbReference type="Proteomes" id="UP000694865">
    <property type="component" value="Unplaced"/>
</dbReference>
<sequence length="170" mass="18787">MAIGTYLTSICLLSLFGNVIYLASKFKQRKQLKIPDYLLANIAIADIGAVTTSYMLAAISSFSTKWRFGSIGCTLTGFSGWFFNCVSMITLAVVAIVRRLLVVNNHGVGARAAFSSMYTFPLGSIIEHHGLSYHLYADDTQLYISFQPNSVYDRDIAMTNLKNCVSELKD</sequence>
<evidence type="ECO:0000256" key="3">
    <source>
        <dbReference type="ARBA" id="ARBA00022989"/>
    </source>
</evidence>
<evidence type="ECO:0000256" key="5">
    <source>
        <dbReference type="ARBA" id="ARBA00023136"/>
    </source>
</evidence>
<keyword evidence="4" id="KW-0297">G-protein coupled receptor</keyword>
<evidence type="ECO:0000313" key="10">
    <source>
        <dbReference type="Proteomes" id="UP000694865"/>
    </source>
</evidence>
<evidence type="ECO:0000256" key="2">
    <source>
        <dbReference type="ARBA" id="ARBA00022692"/>
    </source>
</evidence>
<dbReference type="PROSITE" id="PS50262">
    <property type="entry name" value="G_PROTEIN_RECEP_F1_2"/>
    <property type="match status" value="1"/>
</dbReference>
<feature type="transmembrane region" description="Helical" evidence="8">
    <location>
        <begin position="6"/>
        <end position="26"/>
    </location>
</feature>
<evidence type="ECO:0000256" key="6">
    <source>
        <dbReference type="ARBA" id="ARBA00023170"/>
    </source>
</evidence>
<dbReference type="InterPro" id="IPR050125">
    <property type="entry name" value="GPCR_opsins"/>
</dbReference>
<dbReference type="InterPro" id="IPR017452">
    <property type="entry name" value="GPCR_Rhodpsn_7TM"/>
</dbReference>
<accession>A0ABM0MGN3</accession>
<dbReference type="GeneID" id="102810213"/>
<evidence type="ECO:0000313" key="11">
    <source>
        <dbReference type="RefSeq" id="XP_006819174.1"/>
    </source>
</evidence>
<evidence type="ECO:0000259" key="9">
    <source>
        <dbReference type="PROSITE" id="PS50262"/>
    </source>
</evidence>
<evidence type="ECO:0000256" key="4">
    <source>
        <dbReference type="ARBA" id="ARBA00023040"/>
    </source>
</evidence>
<keyword evidence="10" id="KW-1185">Reference proteome</keyword>
<dbReference type="PANTHER" id="PTHR24240">
    <property type="entry name" value="OPSIN"/>
    <property type="match status" value="1"/>
</dbReference>
<dbReference type="Pfam" id="PF00001">
    <property type="entry name" value="7tm_1"/>
    <property type="match status" value="1"/>
</dbReference>
<feature type="transmembrane region" description="Helical" evidence="8">
    <location>
        <begin position="81"/>
        <end position="101"/>
    </location>
</feature>
<keyword evidence="6" id="KW-0675">Receptor</keyword>
<reference evidence="11" key="1">
    <citation type="submission" date="2025-08" db="UniProtKB">
        <authorList>
            <consortium name="RefSeq"/>
        </authorList>
    </citation>
    <scope>IDENTIFICATION</scope>
    <source>
        <tissue evidence="11">Testes</tissue>
    </source>
</reference>
<evidence type="ECO:0000256" key="1">
    <source>
        <dbReference type="ARBA" id="ARBA00004141"/>
    </source>
</evidence>
<feature type="transmembrane region" description="Helical" evidence="8">
    <location>
        <begin position="38"/>
        <end position="61"/>
    </location>
</feature>
<feature type="domain" description="G-protein coupled receptors family 1 profile" evidence="9">
    <location>
        <begin position="17"/>
        <end position="122"/>
    </location>
</feature>
<dbReference type="SUPFAM" id="SSF81321">
    <property type="entry name" value="Family A G protein-coupled receptor-like"/>
    <property type="match status" value="1"/>
</dbReference>
<proteinExistence type="predicted"/>
<keyword evidence="7" id="KW-0807">Transducer</keyword>